<proteinExistence type="predicted"/>
<feature type="chain" id="PRO_5013263493" evidence="1">
    <location>
        <begin position="21"/>
        <end position="96"/>
    </location>
</feature>
<evidence type="ECO:0000256" key="1">
    <source>
        <dbReference type="SAM" id="SignalP"/>
    </source>
</evidence>
<evidence type="ECO:0000313" key="2">
    <source>
        <dbReference type="EMBL" id="PCG72609.1"/>
    </source>
</evidence>
<dbReference type="AlphaFoldDB" id="A0A2A4JLB7"/>
<protein>
    <submittedName>
        <fullName evidence="2">Uncharacterized protein</fullName>
    </submittedName>
</protein>
<sequence length="96" mass="10550">MAGAWLAVVCVACACVCGEGAPLWSSFWAPLWDRRLLNYRVDAAFAPHAARDAREHYAAQNGYRGVNLIADLGNGKPPPDVPTDVQMYGDVKFYYT</sequence>
<organism evidence="2">
    <name type="scientific">Heliothis virescens</name>
    <name type="common">Tobacco budworm moth</name>
    <dbReference type="NCBI Taxonomy" id="7102"/>
    <lineage>
        <taxon>Eukaryota</taxon>
        <taxon>Metazoa</taxon>
        <taxon>Ecdysozoa</taxon>
        <taxon>Arthropoda</taxon>
        <taxon>Hexapoda</taxon>
        <taxon>Insecta</taxon>
        <taxon>Pterygota</taxon>
        <taxon>Neoptera</taxon>
        <taxon>Endopterygota</taxon>
        <taxon>Lepidoptera</taxon>
        <taxon>Glossata</taxon>
        <taxon>Ditrysia</taxon>
        <taxon>Noctuoidea</taxon>
        <taxon>Noctuidae</taxon>
        <taxon>Heliothinae</taxon>
        <taxon>Heliothis</taxon>
    </lineage>
</organism>
<gene>
    <name evidence="2" type="ORF">B5V51_626</name>
</gene>
<accession>A0A2A4JLB7</accession>
<comment type="caution">
    <text evidence="2">The sequence shown here is derived from an EMBL/GenBank/DDBJ whole genome shotgun (WGS) entry which is preliminary data.</text>
</comment>
<name>A0A2A4JLB7_HELVI</name>
<keyword evidence="1" id="KW-0732">Signal</keyword>
<dbReference type="EMBL" id="NWSH01001099">
    <property type="protein sequence ID" value="PCG72609.1"/>
    <property type="molecule type" value="Genomic_DNA"/>
</dbReference>
<feature type="signal peptide" evidence="1">
    <location>
        <begin position="1"/>
        <end position="20"/>
    </location>
</feature>
<reference evidence="2" key="1">
    <citation type="submission" date="2017-09" db="EMBL/GenBank/DDBJ databases">
        <title>Contemporary evolution of a Lepidopteran species, Heliothis virescens, in response to modern agricultural practices.</title>
        <authorList>
            <person name="Fritz M.L."/>
            <person name="Deyonke A.M."/>
            <person name="Papanicolaou A."/>
            <person name="Micinski S."/>
            <person name="Westbrook J."/>
            <person name="Gould F."/>
        </authorList>
    </citation>
    <scope>NUCLEOTIDE SEQUENCE [LARGE SCALE GENOMIC DNA]</scope>
    <source>
        <strain evidence="2">HvINT-</strain>
        <tissue evidence="2">Whole body</tissue>
    </source>
</reference>